<dbReference type="EMBL" id="CAJOBC010100636">
    <property type="protein sequence ID" value="CAF4468474.1"/>
    <property type="molecule type" value="Genomic_DNA"/>
</dbReference>
<name>A0A8S2X036_9BILA</name>
<comment type="caution">
    <text evidence="1">The sequence shown here is derived from an EMBL/GenBank/DDBJ whole genome shotgun (WGS) entry which is preliminary data.</text>
</comment>
<dbReference type="AlphaFoldDB" id="A0A8S2X036"/>
<gene>
    <name evidence="1" type="ORF">SRO942_LOCUS43143</name>
</gene>
<sequence length="244" mass="27892">VSLQNTSSSIADFHEQRVEMDTSNCDNSDGDDEQLLTVDSLTYVGSSHRQCVICRKDVGAGCCVMPKRARLDLLIIHHMYAPHGVRCCRTHLITERLLPESFVNMENIQTMNVVLDSNEVTNLLNDLLGLLEEATRAPRLDFNDMNLTVDDYLIWTDLTQSQYDEMYLLIHPFIRTLVKNSMTPHLKSCVQIISAVLNVYRPRTTELVDPQAQKTLAMSMKQRAAMQNDLKQREEFRKLSSKSK</sequence>
<evidence type="ECO:0000313" key="2">
    <source>
        <dbReference type="Proteomes" id="UP000681722"/>
    </source>
</evidence>
<reference evidence="1" key="1">
    <citation type="submission" date="2021-02" db="EMBL/GenBank/DDBJ databases">
        <authorList>
            <person name="Nowell W R."/>
        </authorList>
    </citation>
    <scope>NUCLEOTIDE SEQUENCE</scope>
</reference>
<proteinExistence type="predicted"/>
<dbReference type="Proteomes" id="UP000681722">
    <property type="component" value="Unassembled WGS sequence"/>
</dbReference>
<organism evidence="1 2">
    <name type="scientific">Didymodactylos carnosus</name>
    <dbReference type="NCBI Taxonomy" id="1234261"/>
    <lineage>
        <taxon>Eukaryota</taxon>
        <taxon>Metazoa</taxon>
        <taxon>Spiralia</taxon>
        <taxon>Gnathifera</taxon>
        <taxon>Rotifera</taxon>
        <taxon>Eurotatoria</taxon>
        <taxon>Bdelloidea</taxon>
        <taxon>Philodinida</taxon>
        <taxon>Philodinidae</taxon>
        <taxon>Didymodactylos</taxon>
    </lineage>
</organism>
<evidence type="ECO:0000313" key="1">
    <source>
        <dbReference type="EMBL" id="CAF4468474.1"/>
    </source>
</evidence>
<accession>A0A8S2X036</accession>
<feature type="non-terminal residue" evidence="1">
    <location>
        <position position="244"/>
    </location>
</feature>
<protein>
    <submittedName>
        <fullName evidence="1">Uncharacterized protein</fullName>
    </submittedName>
</protein>